<name>A0A5N6NAD8_9ASTR</name>
<feature type="repeat" description="WD" evidence="1">
    <location>
        <begin position="312"/>
        <end position="353"/>
    </location>
</feature>
<feature type="compositionally biased region" description="Acidic residues" evidence="2">
    <location>
        <begin position="1"/>
        <end position="25"/>
    </location>
</feature>
<dbReference type="SMART" id="SM00320">
    <property type="entry name" value="WD40"/>
    <property type="match status" value="2"/>
</dbReference>
<dbReference type="PROSITE" id="PS50294">
    <property type="entry name" value="WD_REPEATS_REGION"/>
    <property type="match status" value="1"/>
</dbReference>
<dbReference type="SUPFAM" id="SSF50978">
    <property type="entry name" value="WD40 repeat-like"/>
    <property type="match status" value="1"/>
</dbReference>
<reference evidence="3 4" key="1">
    <citation type="submission" date="2019-05" db="EMBL/GenBank/DDBJ databases">
        <title>Mikania micrantha, genome provides insights into the molecular mechanism of rapid growth.</title>
        <authorList>
            <person name="Liu B."/>
        </authorList>
    </citation>
    <scope>NUCLEOTIDE SEQUENCE [LARGE SCALE GENOMIC DNA]</scope>
    <source>
        <strain evidence="3">NLD-2019</strain>
        <tissue evidence="3">Leaf</tissue>
    </source>
</reference>
<dbReference type="InterPro" id="IPR001680">
    <property type="entry name" value="WD40_rpt"/>
</dbReference>
<keyword evidence="1" id="KW-0853">WD repeat</keyword>
<sequence length="444" mass="50588">MSHYQEDDEDMADEYETEDIDDNMDYEFHDRDIGSDSDVDEYDYMINKLQDTSAAQARRGKDIQGIPWERLSITREKYRQTRLEQYKNYENIPQSGQGSEKDCKVTTKASLFYDFRQNSRSARSTILHFQLRNLVWATSKHDVYFMSDFSVFHWSSLKCKKTESLNVAGHVAPCEKHPGSLLEGFTQTQVSTMAIKDNLLVVGGFQGELICKYLDRPGVCFCTRTTYDENAITNALEIYTTPSGAVHFTASNNDCKVREFDTENFQVTNLFRFPWPVNHTSVSPDGRLLIVVGDSPEGLLVDSRSRKTVASLHGHLDFSFASAWHPDGQTFATGNQDKTCRVWDVRSLSKSVTALKGNIGAVRSIRYSSNGRFMAMAEPADFVHLFDVKSSYEKEQEIDFFGEISGTSFSPDTESLFIGVWDRTYGSLLELGRRRNNFYLDSLT</sequence>
<comment type="caution">
    <text evidence="3">The sequence shown here is derived from an EMBL/GenBank/DDBJ whole genome shotgun (WGS) entry which is preliminary data.</text>
</comment>
<evidence type="ECO:0000256" key="1">
    <source>
        <dbReference type="PROSITE-ProRule" id="PRU00221"/>
    </source>
</evidence>
<dbReference type="AlphaFoldDB" id="A0A5N6NAD8"/>
<evidence type="ECO:0000313" key="4">
    <source>
        <dbReference type="Proteomes" id="UP000326396"/>
    </source>
</evidence>
<proteinExistence type="predicted"/>
<dbReference type="EMBL" id="SZYD01000013">
    <property type="protein sequence ID" value="KAD4386321.1"/>
    <property type="molecule type" value="Genomic_DNA"/>
</dbReference>
<dbReference type="Gene3D" id="2.130.10.10">
    <property type="entry name" value="YVTN repeat-like/Quinoprotein amine dehydrogenase"/>
    <property type="match status" value="2"/>
</dbReference>
<evidence type="ECO:0000313" key="3">
    <source>
        <dbReference type="EMBL" id="KAD4386321.1"/>
    </source>
</evidence>
<organism evidence="3 4">
    <name type="scientific">Mikania micrantha</name>
    <name type="common">bitter vine</name>
    <dbReference type="NCBI Taxonomy" id="192012"/>
    <lineage>
        <taxon>Eukaryota</taxon>
        <taxon>Viridiplantae</taxon>
        <taxon>Streptophyta</taxon>
        <taxon>Embryophyta</taxon>
        <taxon>Tracheophyta</taxon>
        <taxon>Spermatophyta</taxon>
        <taxon>Magnoliopsida</taxon>
        <taxon>eudicotyledons</taxon>
        <taxon>Gunneridae</taxon>
        <taxon>Pentapetalae</taxon>
        <taxon>asterids</taxon>
        <taxon>campanulids</taxon>
        <taxon>Asterales</taxon>
        <taxon>Asteraceae</taxon>
        <taxon>Asteroideae</taxon>
        <taxon>Heliantheae alliance</taxon>
        <taxon>Eupatorieae</taxon>
        <taxon>Mikania</taxon>
    </lineage>
</organism>
<accession>A0A5N6NAD8</accession>
<dbReference type="PROSITE" id="PS50082">
    <property type="entry name" value="WD_REPEATS_2"/>
    <property type="match status" value="1"/>
</dbReference>
<dbReference type="InterPro" id="IPR036322">
    <property type="entry name" value="WD40_repeat_dom_sf"/>
</dbReference>
<dbReference type="InterPro" id="IPR015943">
    <property type="entry name" value="WD40/YVTN_repeat-like_dom_sf"/>
</dbReference>
<dbReference type="PANTHER" id="PTHR43991">
    <property type="entry name" value="WD REPEAT PROTEIN (AFU_ORTHOLOGUE AFUA_8G05640)-RELATED"/>
    <property type="match status" value="1"/>
</dbReference>
<keyword evidence="4" id="KW-1185">Reference proteome</keyword>
<evidence type="ECO:0000256" key="2">
    <source>
        <dbReference type="SAM" id="MobiDB-lite"/>
    </source>
</evidence>
<gene>
    <name evidence="3" type="ORF">E3N88_26490</name>
</gene>
<dbReference type="FunFam" id="2.130.10.10:FF:000637">
    <property type="entry name" value="WD-40 repeat family protein"/>
    <property type="match status" value="1"/>
</dbReference>
<dbReference type="Pfam" id="PF00400">
    <property type="entry name" value="WD40"/>
    <property type="match status" value="1"/>
</dbReference>
<dbReference type="OrthoDB" id="20669at2759"/>
<protein>
    <submittedName>
        <fullName evidence="3">Uncharacterized protein</fullName>
    </submittedName>
</protein>
<dbReference type="Proteomes" id="UP000326396">
    <property type="component" value="Linkage Group LG3"/>
</dbReference>
<dbReference type="PANTHER" id="PTHR43991:SF38">
    <property type="entry name" value="OS02G0721600 PROTEIN"/>
    <property type="match status" value="1"/>
</dbReference>
<feature type="region of interest" description="Disordered" evidence="2">
    <location>
        <begin position="1"/>
        <end position="34"/>
    </location>
</feature>